<dbReference type="InterPro" id="IPR044925">
    <property type="entry name" value="His-Me_finger_sf"/>
</dbReference>
<dbReference type="GeneTree" id="ENSGT01030000234592"/>
<reference evidence="4" key="5">
    <citation type="submission" date="2025-09" db="UniProtKB">
        <authorList>
            <consortium name="Ensembl"/>
        </authorList>
    </citation>
    <scope>IDENTIFICATION</scope>
</reference>
<feature type="signal peptide" evidence="1">
    <location>
        <begin position="1"/>
        <end position="18"/>
    </location>
</feature>
<feature type="chain" id="PRO_5021352222" description="DNA/RNA non-specific endonuclease domain-containing protein" evidence="1">
    <location>
        <begin position="19"/>
        <end position="291"/>
    </location>
</feature>
<dbReference type="Ensembl" id="ENSCMIT00000000184.1">
    <property type="protein sequence ID" value="ENSCMIP00000000158.1"/>
    <property type="gene ID" value="ENSCMIG00000000126.1"/>
</dbReference>
<dbReference type="InterPro" id="IPR039015">
    <property type="entry name" value="ENDOD1"/>
</dbReference>
<proteinExistence type="predicted"/>
<keyword evidence="5" id="KW-1185">Reference proteome</keyword>
<dbReference type="InterPro" id="IPR001604">
    <property type="entry name" value="Endo_G_ENPP1-like_dom"/>
</dbReference>
<dbReference type="PANTHER" id="PTHR21472">
    <property type="entry name" value="ENDONUCLEASE DOMAIN-CONTAINING 1 PROTEIN ENDOD1"/>
    <property type="match status" value="1"/>
</dbReference>
<reference evidence="5" key="2">
    <citation type="journal article" date="2007" name="PLoS Biol.">
        <title>Survey sequencing and comparative analysis of the elephant shark (Callorhinchus milii) genome.</title>
        <authorList>
            <person name="Venkatesh B."/>
            <person name="Kirkness E.F."/>
            <person name="Loh Y.H."/>
            <person name="Halpern A.L."/>
            <person name="Lee A.P."/>
            <person name="Johnson J."/>
            <person name="Dandona N."/>
            <person name="Viswanathan L.D."/>
            <person name="Tay A."/>
            <person name="Venter J.C."/>
            <person name="Strausberg R.L."/>
            <person name="Brenner S."/>
        </authorList>
    </citation>
    <scope>NUCLEOTIDE SEQUENCE [LARGE SCALE GENOMIC DNA]</scope>
</reference>
<accession>A0A4W3GAL5</accession>
<dbReference type="GO" id="GO:0016787">
    <property type="term" value="F:hydrolase activity"/>
    <property type="evidence" value="ECO:0007669"/>
    <property type="project" value="InterPro"/>
</dbReference>
<evidence type="ECO:0000256" key="1">
    <source>
        <dbReference type="SAM" id="SignalP"/>
    </source>
</evidence>
<reference evidence="4" key="4">
    <citation type="submission" date="2025-08" db="UniProtKB">
        <authorList>
            <consortium name="Ensembl"/>
        </authorList>
    </citation>
    <scope>IDENTIFICATION</scope>
</reference>
<evidence type="ECO:0000313" key="5">
    <source>
        <dbReference type="Proteomes" id="UP000314986"/>
    </source>
</evidence>
<dbReference type="Gene3D" id="3.40.570.10">
    <property type="entry name" value="Extracellular Endonuclease, subunit A"/>
    <property type="match status" value="1"/>
</dbReference>
<dbReference type="GO" id="GO:0046872">
    <property type="term" value="F:metal ion binding"/>
    <property type="evidence" value="ECO:0007669"/>
    <property type="project" value="InterPro"/>
</dbReference>
<dbReference type="InterPro" id="IPR020821">
    <property type="entry name" value="ENPP1-3/EXOG-like_nuc-like"/>
</dbReference>
<organism evidence="4 5">
    <name type="scientific">Callorhinchus milii</name>
    <name type="common">Ghost shark</name>
    <dbReference type="NCBI Taxonomy" id="7868"/>
    <lineage>
        <taxon>Eukaryota</taxon>
        <taxon>Metazoa</taxon>
        <taxon>Chordata</taxon>
        <taxon>Craniata</taxon>
        <taxon>Vertebrata</taxon>
        <taxon>Chondrichthyes</taxon>
        <taxon>Holocephali</taxon>
        <taxon>Chimaeriformes</taxon>
        <taxon>Callorhinchidae</taxon>
        <taxon>Callorhinchus</taxon>
    </lineage>
</organism>
<evidence type="ECO:0000259" key="2">
    <source>
        <dbReference type="SMART" id="SM00477"/>
    </source>
</evidence>
<protein>
    <recommendedName>
        <fullName evidence="6">DNA/RNA non-specific endonuclease domain-containing protein</fullName>
    </recommendedName>
</protein>
<dbReference type="SUPFAM" id="SSF54060">
    <property type="entry name" value="His-Me finger endonucleases"/>
    <property type="match status" value="1"/>
</dbReference>
<keyword evidence="1" id="KW-0732">Signal</keyword>
<sequence length="291" mass="32664">MAMFTGCCCSVALISLLALRWSPEAKVVSSFEECKGSFHHGSEPEGFDSRTRVIRICQKKDNVYHFATLYSPEYRIPVYAAYNYTNSTTRGRCPNCPWLIEPQVITIIKEGYQNYTCLTPFTLGGRPRVGAGENQALDSDYTGYNRGHLNPVCLNPRNPEATFTLTNAVPMNKTQNINWYWYSEHVIRNHISHICINGQLYLVTGTLPSKKFTQNGRVSVPTVVWTAVCCSAEWDQVNGLGYDFSFALIQSNIRLPLENLIDIGDQWVAPLTVELLQTILGEQPMGCGGFQ</sequence>
<dbReference type="InterPro" id="IPR044929">
    <property type="entry name" value="DNA/RNA_non-sp_Endonuclease_sf"/>
</dbReference>
<dbReference type="AlphaFoldDB" id="A0A4W3GAL5"/>
<evidence type="ECO:0000313" key="4">
    <source>
        <dbReference type="Ensembl" id="ENSCMIP00000000158.1"/>
    </source>
</evidence>
<name>A0A4W3GAL5_CALMI</name>
<evidence type="ECO:0008006" key="6">
    <source>
        <dbReference type="Google" id="ProtNLM"/>
    </source>
</evidence>
<feature type="domain" description="ENPP1-3/EXOG-like endonuclease/phosphodiesterase" evidence="2">
    <location>
        <begin position="63"/>
        <end position="270"/>
    </location>
</feature>
<dbReference type="GO" id="GO:0003676">
    <property type="term" value="F:nucleic acid binding"/>
    <property type="evidence" value="ECO:0007669"/>
    <property type="project" value="InterPro"/>
</dbReference>
<dbReference type="Proteomes" id="UP000314986">
    <property type="component" value="Unassembled WGS sequence"/>
</dbReference>
<dbReference type="SMART" id="SM00892">
    <property type="entry name" value="Endonuclease_NS"/>
    <property type="match status" value="1"/>
</dbReference>
<evidence type="ECO:0000259" key="3">
    <source>
        <dbReference type="SMART" id="SM00892"/>
    </source>
</evidence>
<reference evidence="5" key="3">
    <citation type="journal article" date="2014" name="Nature">
        <title>Elephant shark genome provides unique insights into gnathostome evolution.</title>
        <authorList>
            <consortium name="International Elephant Shark Genome Sequencing Consortium"/>
            <person name="Venkatesh B."/>
            <person name="Lee A.P."/>
            <person name="Ravi V."/>
            <person name="Maurya A.K."/>
            <person name="Lian M.M."/>
            <person name="Swann J.B."/>
            <person name="Ohta Y."/>
            <person name="Flajnik M.F."/>
            <person name="Sutoh Y."/>
            <person name="Kasahara M."/>
            <person name="Hoon S."/>
            <person name="Gangu V."/>
            <person name="Roy S.W."/>
            <person name="Irimia M."/>
            <person name="Korzh V."/>
            <person name="Kondrychyn I."/>
            <person name="Lim Z.W."/>
            <person name="Tay B.H."/>
            <person name="Tohari S."/>
            <person name="Kong K.W."/>
            <person name="Ho S."/>
            <person name="Lorente-Galdos B."/>
            <person name="Quilez J."/>
            <person name="Marques-Bonet T."/>
            <person name="Raney B.J."/>
            <person name="Ingham P.W."/>
            <person name="Tay A."/>
            <person name="Hillier L.W."/>
            <person name="Minx P."/>
            <person name="Boehm T."/>
            <person name="Wilson R.K."/>
            <person name="Brenner S."/>
            <person name="Warren W.C."/>
        </authorList>
    </citation>
    <scope>NUCLEOTIDE SEQUENCE [LARGE SCALE GENOMIC DNA]</scope>
</reference>
<reference evidence="5" key="1">
    <citation type="journal article" date="2006" name="Science">
        <title>Ancient noncoding elements conserved in the human genome.</title>
        <authorList>
            <person name="Venkatesh B."/>
            <person name="Kirkness E.F."/>
            <person name="Loh Y.H."/>
            <person name="Halpern A.L."/>
            <person name="Lee A.P."/>
            <person name="Johnson J."/>
            <person name="Dandona N."/>
            <person name="Viswanathan L.D."/>
            <person name="Tay A."/>
            <person name="Venter J.C."/>
            <person name="Strausberg R.L."/>
            <person name="Brenner S."/>
        </authorList>
    </citation>
    <scope>NUCLEOTIDE SEQUENCE [LARGE SCALE GENOMIC DNA]</scope>
</reference>
<dbReference type="PANTHER" id="PTHR21472:SF8">
    <property type="entry name" value="ENDONUCLEASE DOMAIN-CONTAINING 1 PROTEIN"/>
    <property type="match status" value="1"/>
</dbReference>
<feature type="domain" description="DNA/RNA non-specific endonuclease/pyrophosphatase/phosphodiesterase" evidence="3">
    <location>
        <begin position="62"/>
        <end position="283"/>
    </location>
</feature>
<dbReference type="SMART" id="SM00477">
    <property type="entry name" value="NUC"/>
    <property type="match status" value="1"/>
</dbReference>
<dbReference type="OMA" id="NDHVHIC"/>
<dbReference type="Pfam" id="PF01223">
    <property type="entry name" value="Endonuclease_NS"/>
    <property type="match status" value="1"/>
</dbReference>